<dbReference type="Pfam" id="PF08241">
    <property type="entry name" value="Methyltransf_11"/>
    <property type="match status" value="1"/>
</dbReference>
<keyword evidence="2" id="KW-0808">Transferase</keyword>
<keyword evidence="3" id="KW-0949">S-adenosyl-L-methionine</keyword>
<dbReference type="CDD" id="cd02440">
    <property type="entry name" value="AdoMet_MTases"/>
    <property type="match status" value="1"/>
</dbReference>
<gene>
    <name evidence="5" type="ORF">N476_00425</name>
</gene>
<name>A0A167GUM6_9GAMM</name>
<keyword evidence="1" id="KW-0489">Methyltransferase</keyword>
<evidence type="ECO:0000259" key="4">
    <source>
        <dbReference type="Pfam" id="PF08241"/>
    </source>
</evidence>
<dbReference type="OrthoDB" id="7348755at2"/>
<dbReference type="GO" id="GO:0008757">
    <property type="term" value="F:S-adenosylmethionine-dependent methyltransferase activity"/>
    <property type="evidence" value="ECO:0007669"/>
    <property type="project" value="InterPro"/>
</dbReference>
<sequence>MVAGTRGYESGAQSFAKASIGLKFEDINQDFLSFLPALGSKVLDAGCGVGQNAAALCELGYEVCAIEPLTTFLDQAKTRYTDLPIEWLEDSLPELKRLNSAKHAFDFILLDGVWHHLSYQERKQCIKRLYQLLAPNGICAFSLRNGPAGMGTHVFPTSNEELLSMAPECGLEVVFQVANQPSKMPNKHDVTWSRIALRK</sequence>
<dbReference type="PATRIC" id="fig|1365251.3.peg.85"/>
<dbReference type="InterPro" id="IPR013216">
    <property type="entry name" value="Methyltransf_11"/>
</dbReference>
<accession>A0A167GUM6</accession>
<dbReference type="PANTHER" id="PTHR43464">
    <property type="entry name" value="METHYLTRANSFERASE"/>
    <property type="match status" value="1"/>
</dbReference>
<dbReference type="Proteomes" id="UP000076503">
    <property type="component" value="Unassembled WGS sequence"/>
</dbReference>
<feature type="domain" description="Methyltransferase type 11" evidence="4">
    <location>
        <begin position="43"/>
        <end position="141"/>
    </location>
</feature>
<dbReference type="Gene3D" id="3.40.50.150">
    <property type="entry name" value="Vaccinia Virus protein VP39"/>
    <property type="match status" value="1"/>
</dbReference>
<evidence type="ECO:0000256" key="3">
    <source>
        <dbReference type="ARBA" id="ARBA00022691"/>
    </source>
</evidence>
<dbReference type="EMBL" id="AUXZ01000001">
    <property type="protein sequence ID" value="KZN56572.1"/>
    <property type="molecule type" value="Genomic_DNA"/>
</dbReference>
<proteinExistence type="predicted"/>
<evidence type="ECO:0000256" key="1">
    <source>
        <dbReference type="ARBA" id="ARBA00022603"/>
    </source>
</evidence>
<dbReference type="PANTHER" id="PTHR43464:SF19">
    <property type="entry name" value="UBIQUINONE BIOSYNTHESIS O-METHYLTRANSFERASE, MITOCHONDRIAL"/>
    <property type="match status" value="1"/>
</dbReference>
<reference evidence="5 6" key="1">
    <citation type="submission" date="2013-07" db="EMBL/GenBank/DDBJ databases">
        <title>Comparative Genomic and Metabolomic Analysis of Twelve Strains of Pseudoalteromonas luteoviolacea.</title>
        <authorList>
            <person name="Vynne N.G."/>
            <person name="Mansson M."/>
            <person name="Gram L."/>
        </authorList>
    </citation>
    <scope>NUCLEOTIDE SEQUENCE [LARGE SCALE GENOMIC DNA]</scope>
    <source>
        <strain evidence="5 6">H33</strain>
    </source>
</reference>
<evidence type="ECO:0000256" key="2">
    <source>
        <dbReference type="ARBA" id="ARBA00022679"/>
    </source>
</evidence>
<evidence type="ECO:0000313" key="6">
    <source>
        <dbReference type="Proteomes" id="UP000076503"/>
    </source>
</evidence>
<dbReference type="GO" id="GO:0032259">
    <property type="term" value="P:methylation"/>
    <property type="evidence" value="ECO:0007669"/>
    <property type="project" value="UniProtKB-KW"/>
</dbReference>
<dbReference type="AlphaFoldDB" id="A0A167GUM6"/>
<dbReference type="SUPFAM" id="SSF53335">
    <property type="entry name" value="S-adenosyl-L-methionine-dependent methyltransferases"/>
    <property type="match status" value="1"/>
</dbReference>
<organism evidence="5 6">
    <name type="scientific">Pseudoalteromonas luteoviolacea H33</name>
    <dbReference type="NCBI Taxonomy" id="1365251"/>
    <lineage>
        <taxon>Bacteria</taxon>
        <taxon>Pseudomonadati</taxon>
        <taxon>Pseudomonadota</taxon>
        <taxon>Gammaproteobacteria</taxon>
        <taxon>Alteromonadales</taxon>
        <taxon>Pseudoalteromonadaceae</taxon>
        <taxon>Pseudoalteromonas</taxon>
    </lineage>
</organism>
<comment type="caution">
    <text evidence="5">The sequence shown here is derived from an EMBL/GenBank/DDBJ whole genome shotgun (WGS) entry which is preliminary data.</text>
</comment>
<evidence type="ECO:0000313" key="5">
    <source>
        <dbReference type="EMBL" id="KZN56572.1"/>
    </source>
</evidence>
<protein>
    <recommendedName>
        <fullName evidence="4">Methyltransferase type 11 domain-containing protein</fullName>
    </recommendedName>
</protein>
<dbReference type="InterPro" id="IPR029063">
    <property type="entry name" value="SAM-dependent_MTases_sf"/>
</dbReference>
<dbReference type="RefSeq" id="WP_063359905.1">
    <property type="nucleotide sequence ID" value="NZ_AUXZ01000001.1"/>
</dbReference>